<sequence>MKITILGLFFLISSYAFGQQMVYKPVNPNFGGETFNYQQLMSSASAQNPYDDSSSKYSSYSTSNLSSFEDQINRKILNQISNSLFGNDYGVGTNFENGIYNVGSLNVNIQDYYGGVTIRIIDIKTGEQTNITIPNM</sequence>
<reference evidence="5 6" key="1">
    <citation type="submission" date="2018-10" db="EMBL/GenBank/DDBJ databases">
        <authorList>
            <person name="Chen X."/>
        </authorList>
    </citation>
    <scope>NUCLEOTIDE SEQUENCE [LARGE SCALE GENOMIC DNA]</scope>
    <source>
        <strain evidence="5 6">YIM 102668</strain>
    </source>
</reference>
<dbReference type="Proteomes" id="UP000275348">
    <property type="component" value="Unassembled WGS sequence"/>
</dbReference>
<evidence type="ECO:0000256" key="3">
    <source>
        <dbReference type="ARBA" id="ARBA00022729"/>
    </source>
</evidence>
<evidence type="ECO:0000256" key="1">
    <source>
        <dbReference type="ARBA" id="ARBA00003989"/>
    </source>
</evidence>
<name>A0A3L9M007_9FLAO</name>
<comment type="caution">
    <text evidence="5">The sequence shown here is derived from an EMBL/GenBank/DDBJ whole genome shotgun (WGS) entry which is preliminary data.</text>
</comment>
<organism evidence="5 6">
    <name type="scientific">Faecalibacter macacae</name>
    <dbReference type="NCBI Taxonomy" id="1859289"/>
    <lineage>
        <taxon>Bacteria</taxon>
        <taxon>Pseudomonadati</taxon>
        <taxon>Bacteroidota</taxon>
        <taxon>Flavobacteriia</taxon>
        <taxon>Flavobacteriales</taxon>
        <taxon>Weeksellaceae</taxon>
        <taxon>Faecalibacter</taxon>
    </lineage>
</organism>
<protein>
    <recommendedName>
        <fullName evidence="2">Curli production assembly/transport component CsgF</fullName>
    </recommendedName>
</protein>
<dbReference type="EMBL" id="RDOJ01000026">
    <property type="protein sequence ID" value="RLZ06490.1"/>
    <property type="molecule type" value="Genomic_DNA"/>
</dbReference>
<feature type="chain" id="PRO_5018108433" description="Curli production assembly/transport component CsgF" evidence="4">
    <location>
        <begin position="19"/>
        <end position="136"/>
    </location>
</feature>
<evidence type="ECO:0000313" key="5">
    <source>
        <dbReference type="EMBL" id="RLZ06490.1"/>
    </source>
</evidence>
<evidence type="ECO:0000313" key="6">
    <source>
        <dbReference type="Proteomes" id="UP000275348"/>
    </source>
</evidence>
<evidence type="ECO:0000256" key="4">
    <source>
        <dbReference type="SAM" id="SignalP"/>
    </source>
</evidence>
<gene>
    <name evidence="5" type="ORF">EAH69_13215</name>
</gene>
<keyword evidence="6" id="KW-1185">Reference proteome</keyword>
<dbReference type="InterPro" id="IPR018893">
    <property type="entry name" value="T8SS_CsgF"/>
</dbReference>
<accession>A0A3L9M007</accession>
<keyword evidence="3 4" id="KW-0732">Signal</keyword>
<evidence type="ECO:0000256" key="2">
    <source>
        <dbReference type="ARBA" id="ARBA00014031"/>
    </source>
</evidence>
<dbReference type="OrthoDB" id="1443407at2"/>
<proteinExistence type="predicted"/>
<feature type="signal peptide" evidence="4">
    <location>
        <begin position="1"/>
        <end position="18"/>
    </location>
</feature>
<dbReference type="RefSeq" id="WP_121935688.1">
    <property type="nucleotide sequence ID" value="NZ_RDOJ01000026.1"/>
</dbReference>
<comment type="function">
    <text evidence="1">May be involved in the biogenesis of curli organelles.</text>
</comment>
<dbReference type="Pfam" id="PF10614">
    <property type="entry name" value="CsgF"/>
    <property type="match status" value="1"/>
</dbReference>
<dbReference type="AlphaFoldDB" id="A0A3L9M007"/>